<dbReference type="AlphaFoldDB" id="A0A0L0D9R0"/>
<accession>A0A0L0D9R0</accession>
<protein>
    <submittedName>
        <fullName evidence="1">Uncharacterized protein</fullName>
    </submittedName>
</protein>
<dbReference type="Proteomes" id="UP000054408">
    <property type="component" value="Unassembled WGS sequence"/>
</dbReference>
<gene>
    <name evidence="1" type="ORF">AMSG_04271</name>
</gene>
<dbReference type="GeneID" id="25563823"/>
<dbReference type="GO" id="GO:0099518">
    <property type="term" value="P:vesicle cytoskeletal trafficking"/>
    <property type="evidence" value="ECO:0007669"/>
    <property type="project" value="TreeGrafter"/>
</dbReference>
<dbReference type="InterPro" id="IPR039494">
    <property type="entry name" value="F8A"/>
</dbReference>
<keyword evidence="2" id="KW-1185">Reference proteome</keyword>
<organism evidence="1 2">
    <name type="scientific">Thecamonas trahens ATCC 50062</name>
    <dbReference type="NCBI Taxonomy" id="461836"/>
    <lineage>
        <taxon>Eukaryota</taxon>
        <taxon>Apusozoa</taxon>
        <taxon>Apusomonadida</taxon>
        <taxon>Apusomonadidae</taxon>
        <taxon>Thecamonas</taxon>
    </lineage>
</organism>
<dbReference type="GO" id="GO:0005769">
    <property type="term" value="C:early endosome"/>
    <property type="evidence" value="ECO:0007669"/>
    <property type="project" value="TreeGrafter"/>
</dbReference>
<dbReference type="PANTHER" id="PTHR16797">
    <property type="entry name" value="FACTOR VIII-ASSOCIATED GENE 1"/>
    <property type="match status" value="1"/>
</dbReference>
<sequence>MATHGISYTELMAEYNDVMGELKKRNVKPAAISEAAGRLEVLARRVGAARTGAPYLAMVLKALAKCEAALGSGAQEAAAYVTGGVELWRHVTDAARRRVGSVDSMALDAFELYSAAISIYVSARKHALAAALFLDMAFQVHTLGEHDEALGLLAKAADMVSRSLPVGETLSFAVIECENVQVDLLVAAGEYELAAAKLDNLVALLLAPSSVLDAPLKGAALNAGGAALPAAEAAPRVAALVRGSASTPSLFSAASSNALSVEALDFYSLTLVDAYIARVLLSLLVGDTASIAGLIEAVVILSDSACVDPVVADLLDSLARALDESNVANMRLLAAELWPMLNESHVRLLSEFGKVHGLVLGS</sequence>
<proteinExistence type="predicted"/>
<dbReference type="EMBL" id="GL349449">
    <property type="protein sequence ID" value="KNC48038.1"/>
    <property type="molecule type" value="Genomic_DNA"/>
</dbReference>
<name>A0A0L0D9R0_THETB</name>
<dbReference type="RefSeq" id="XP_013759053.1">
    <property type="nucleotide sequence ID" value="XM_013903599.1"/>
</dbReference>
<evidence type="ECO:0000313" key="2">
    <source>
        <dbReference type="Proteomes" id="UP000054408"/>
    </source>
</evidence>
<reference evidence="1 2" key="1">
    <citation type="submission" date="2010-05" db="EMBL/GenBank/DDBJ databases">
        <title>The Genome Sequence of Thecamonas trahens ATCC 50062.</title>
        <authorList>
            <consortium name="The Broad Institute Genome Sequencing Platform"/>
            <person name="Russ C."/>
            <person name="Cuomo C."/>
            <person name="Shea T."/>
            <person name="Young S.K."/>
            <person name="Zeng Q."/>
            <person name="Koehrsen M."/>
            <person name="Haas B."/>
            <person name="Borodovsky M."/>
            <person name="Guigo R."/>
            <person name="Alvarado L."/>
            <person name="Berlin A."/>
            <person name="Bochicchio J."/>
            <person name="Borenstein D."/>
            <person name="Chapman S."/>
            <person name="Chen Z."/>
            <person name="Freedman E."/>
            <person name="Gellesch M."/>
            <person name="Goldberg J."/>
            <person name="Griggs A."/>
            <person name="Gujja S."/>
            <person name="Heilman E."/>
            <person name="Heiman D."/>
            <person name="Hepburn T."/>
            <person name="Howarth C."/>
            <person name="Jen D."/>
            <person name="Larson L."/>
            <person name="Mehta T."/>
            <person name="Park D."/>
            <person name="Pearson M."/>
            <person name="Roberts A."/>
            <person name="Saif S."/>
            <person name="Shenoy N."/>
            <person name="Sisk P."/>
            <person name="Stolte C."/>
            <person name="Sykes S."/>
            <person name="Thomson T."/>
            <person name="Walk T."/>
            <person name="White J."/>
            <person name="Yandava C."/>
            <person name="Burger G."/>
            <person name="Gray M.W."/>
            <person name="Holland P.W.H."/>
            <person name="King N."/>
            <person name="Lang F.B.F."/>
            <person name="Roger A.J."/>
            <person name="Ruiz-Trillo I."/>
            <person name="Lander E."/>
            <person name="Nusbaum C."/>
        </authorList>
    </citation>
    <scope>NUCLEOTIDE SEQUENCE [LARGE SCALE GENOMIC DNA]</scope>
    <source>
        <strain evidence="1 2">ATCC 50062</strain>
    </source>
</reference>
<dbReference type="PANTHER" id="PTHR16797:SF4">
    <property type="entry name" value="40-KDA HUNTINGTIN-ASSOCIATED PROTEIN"/>
    <property type="match status" value="1"/>
</dbReference>
<evidence type="ECO:0000313" key="1">
    <source>
        <dbReference type="EMBL" id="KNC48038.1"/>
    </source>
</evidence>